<feature type="domain" description="USP" evidence="15">
    <location>
        <begin position="414"/>
        <end position="986"/>
    </location>
</feature>
<dbReference type="EMBL" id="CP097510">
    <property type="protein sequence ID" value="URE22770.1"/>
    <property type="molecule type" value="Genomic_DNA"/>
</dbReference>
<dbReference type="Pfam" id="PF00443">
    <property type="entry name" value="UCH"/>
    <property type="match status" value="1"/>
</dbReference>
<keyword evidence="4" id="KW-0813">Transport</keyword>
<dbReference type="InterPro" id="IPR028889">
    <property type="entry name" value="USP"/>
</dbReference>
<reference evidence="16" key="1">
    <citation type="submission" date="2022-05" db="EMBL/GenBank/DDBJ databases">
        <title>The Musa troglodytarum L. genome provides insights into the mechanism of non-climacteric behaviour and enrichment of carotenoids.</title>
        <authorList>
            <person name="Wang J."/>
        </authorList>
    </citation>
    <scope>NUCLEOTIDE SEQUENCE</scope>
    <source>
        <tissue evidence="16">Leaf</tissue>
    </source>
</reference>
<evidence type="ECO:0000256" key="14">
    <source>
        <dbReference type="SAM" id="Phobius"/>
    </source>
</evidence>
<evidence type="ECO:0000259" key="15">
    <source>
        <dbReference type="PROSITE" id="PS50235"/>
    </source>
</evidence>
<dbReference type="InterPro" id="IPR050185">
    <property type="entry name" value="Ub_carboxyl-term_hydrolase"/>
</dbReference>
<dbReference type="GO" id="GO:0046923">
    <property type="term" value="F:ER retention sequence binding"/>
    <property type="evidence" value="ECO:0007669"/>
    <property type="project" value="InterPro"/>
</dbReference>
<evidence type="ECO:0000313" key="16">
    <source>
        <dbReference type="EMBL" id="URE22770.1"/>
    </source>
</evidence>
<dbReference type="GO" id="GO:0005789">
    <property type="term" value="C:endoplasmic reticulum membrane"/>
    <property type="evidence" value="ECO:0007669"/>
    <property type="project" value="UniProtKB-SubCell"/>
</dbReference>
<dbReference type="Pfam" id="PF25242">
    <property type="entry name" value="Ubiquitin_UBP8"/>
    <property type="match status" value="1"/>
</dbReference>
<evidence type="ECO:0000256" key="2">
    <source>
        <dbReference type="ARBA" id="ARBA00009085"/>
    </source>
</evidence>
<comment type="similarity">
    <text evidence="2 12">Belongs to the peptidase C19 family.</text>
</comment>
<feature type="transmembrane region" description="Helical" evidence="14">
    <location>
        <begin position="35"/>
        <end position="53"/>
    </location>
</feature>
<comment type="subcellular location">
    <subcellularLocation>
        <location evidence="1">Endoplasmic reticulum membrane</location>
        <topology evidence="1">Multi-pass membrane protein</topology>
    </subcellularLocation>
</comment>
<accession>A0A9E7GXH4</accession>
<organism evidence="16 17">
    <name type="scientific">Musa troglodytarum</name>
    <name type="common">fe'i banana</name>
    <dbReference type="NCBI Taxonomy" id="320322"/>
    <lineage>
        <taxon>Eukaryota</taxon>
        <taxon>Viridiplantae</taxon>
        <taxon>Streptophyta</taxon>
        <taxon>Embryophyta</taxon>
        <taxon>Tracheophyta</taxon>
        <taxon>Spermatophyta</taxon>
        <taxon>Magnoliopsida</taxon>
        <taxon>Liliopsida</taxon>
        <taxon>Zingiberales</taxon>
        <taxon>Musaceae</taxon>
        <taxon>Musa</taxon>
    </lineage>
</organism>
<dbReference type="PROSITE" id="PS00952">
    <property type="entry name" value="ER_LUMEN_RECEPTOR_2"/>
    <property type="match status" value="1"/>
</dbReference>
<dbReference type="GO" id="GO:0004843">
    <property type="term" value="F:cysteine-type deubiquitinase activity"/>
    <property type="evidence" value="ECO:0007669"/>
    <property type="project" value="UniProtKB-UniRule"/>
</dbReference>
<dbReference type="SUPFAM" id="SSF54001">
    <property type="entry name" value="Cysteine proteinases"/>
    <property type="match status" value="1"/>
</dbReference>
<dbReference type="OrthoDB" id="292964at2759"/>
<dbReference type="PROSITE" id="PS00972">
    <property type="entry name" value="USP_1"/>
    <property type="match status" value="1"/>
</dbReference>
<evidence type="ECO:0000256" key="5">
    <source>
        <dbReference type="ARBA" id="ARBA00022692"/>
    </source>
</evidence>
<dbReference type="GO" id="GO:0006621">
    <property type="term" value="P:protein retention in ER lumen"/>
    <property type="evidence" value="ECO:0007669"/>
    <property type="project" value="InterPro"/>
</dbReference>
<sequence>MNIFRLAGDMTHLMSVLVLLLKIHTIKSCAGKSQLFFFFFFSGFSWTLSGEQIRDDFGVRYFSEDSRALCSCFCHSVMWAFSLYLEAVAILPQLVLLQRTKNIDNLTGQYVFLLGAYRAFYIFNWIYRYFTEPHYVHWITWISGLVQTLLYADFFYYYFNRGRRARSRRGPPPEEEEMEASGSAMELSPEEERILIRDITIAAESLAKEGDTFFLISQRYGGGPTLPRKAINTGLSQTDLAIEVYPLRLRLTLMPKGERAIIRISKKETVGELHKKACEVFDLILDQVCIWDYYGEQKHALMDNMDKTLDDANIQMDQDILVEVFTDGNGTADGGCTIPLQENGYTEKYSTSVIVEPSQSSLSVADGLSTNNYAPRSCSSEFSQSQYLASPSNDLDNLHGTNNINTRTAPLGLTGLLNLGNTCFMNSAIQCLVHTPEFARYFREDYRQEINWQNPLGMVGELALAFGELLRKLWAPGRTPVSPRPFKTKLARFAPQFSGNNQHDSQELLAFLLDGLHEDLNRVKHKPYIKSKDTDGRPDEEVADEYWANHIARNDSIIVDVCQGQYKSTLVCPVCGKVSVTFDPFMYLSLPLQSASTRTMTVMVFTSDGSALPTTCTVNVPKHGRCRDLIQALSNACSLKNGEKLLLAEIRGHMINQLLEDPLILLSTIKDDDRLVAYKILNVVKNTIYLQFVHRREVGPGNINSSVAWEFYGIPLLASISRDEIVTGAAIQEILQRMLAPMLGSEELRPLSMSGSSMNAASQSHQDRANKACLDSHESQLKDQELNCKSESTHKMQLQLVDENNAPVDLSSVENPIMMPGSSIVLFINWSKKDLKKYDTHHFENHPEVFKFVPAPKRTRGEPLSLYACLDAFLREEPLVPEDMWYCPRCKEQRQASKKLDLWRLPEVLVIHLKRFSFSRSTKHKLETFVNFPIHDLDLTNYVAHKKGSQRQIYELYALSNHYGSMASGHYTAHIKVESGSYNLHK</sequence>
<keyword evidence="7" id="KW-0931">ER-Golgi transport</keyword>
<dbReference type="GO" id="GO:0016579">
    <property type="term" value="P:protein deubiquitination"/>
    <property type="evidence" value="ECO:0007669"/>
    <property type="project" value="InterPro"/>
</dbReference>
<keyword evidence="12" id="KW-0788">Thiol protease</keyword>
<name>A0A9E7GXH4_9LILI</name>
<evidence type="ECO:0000256" key="6">
    <source>
        <dbReference type="ARBA" id="ARBA00022824"/>
    </source>
</evidence>
<feature type="transmembrane region" description="Helical" evidence="14">
    <location>
        <begin position="109"/>
        <end position="127"/>
    </location>
</feature>
<protein>
    <recommendedName>
        <fullName evidence="12">Ubiquitin carboxyl-terminal hydrolase</fullName>
        <ecNumber evidence="12">3.4.19.12</ecNumber>
    </recommendedName>
</protein>
<dbReference type="EC" id="3.4.19.12" evidence="12"/>
<evidence type="ECO:0000256" key="7">
    <source>
        <dbReference type="ARBA" id="ARBA00022892"/>
    </source>
</evidence>
<dbReference type="InterPro" id="IPR057372">
    <property type="entry name" value="Ubiquitin_UBP8/5"/>
</dbReference>
<keyword evidence="6" id="KW-0256">Endoplasmic reticulum</keyword>
<proteinExistence type="inferred from homology"/>
<evidence type="ECO:0000256" key="11">
    <source>
        <dbReference type="ARBA" id="ARBA00023170"/>
    </source>
</evidence>
<dbReference type="GO" id="GO:0006508">
    <property type="term" value="P:proteolysis"/>
    <property type="evidence" value="ECO:0007669"/>
    <property type="project" value="UniProtKB-KW"/>
</dbReference>
<keyword evidence="17" id="KW-1185">Reference proteome</keyword>
<dbReference type="InterPro" id="IPR038765">
    <property type="entry name" value="Papain-like_cys_pep_sf"/>
</dbReference>
<keyword evidence="11" id="KW-0675">Receptor</keyword>
<dbReference type="Gene3D" id="3.10.20.90">
    <property type="entry name" value="Phosphatidylinositol 3-kinase Catalytic Subunit, Chain A, domain 1"/>
    <property type="match status" value="1"/>
</dbReference>
<keyword evidence="9 14" id="KW-1133">Transmembrane helix</keyword>
<dbReference type="AlphaFoldDB" id="A0A9E7GXH4"/>
<keyword evidence="5 14" id="KW-0812">Transmembrane</keyword>
<dbReference type="PROSITE" id="PS00973">
    <property type="entry name" value="USP_2"/>
    <property type="match status" value="1"/>
</dbReference>
<feature type="non-terminal residue" evidence="16">
    <location>
        <position position="986"/>
    </location>
</feature>
<evidence type="ECO:0000256" key="8">
    <source>
        <dbReference type="ARBA" id="ARBA00022927"/>
    </source>
</evidence>
<dbReference type="GO" id="GO:0016192">
    <property type="term" value="P:vesicle-mediated transport"/>
    <property type="evidence" value="ECO:0007669"/>
    <property type="project" value="UniProtKB-KW"/>
</dbReference>
<keyword evidence="8" id="KW-0653">Protein transport</keyword>
<gene>
    <name evidence="16" type="ORF">MUK42_06278</name>
</gene>
<dbReference type="InterPro" id="IPR000133">
    <property type="entry name" value="ER_ret_rcpt"/>
</dbReference>
<evidence type="ECO:0000313" key="17">
    <source>
        <dbReference type="Proteomes" id="UP001055439"/>
    </source>
</evidence>
<dbReference type="InterPro" id="IPR018200">
    <property type="entry name" value="USP_CS"/>
</dbReference>
<dbReference type="Pfam" id="PF00810">
    <property type="entry name" value="ER_lumen_recept"/>
    <property type="match status" value="1"/>
</dbReference>
<keyword evidence="12" id="KW-0645">Protease</keyword>
<dbReference type="Gene3D" id="3.90.70.10">
    <property type="entry name" value="Cysteine proteinases"/>
    <property type="match status" value="2"/>
</dbReference>
<dbReference type="PANTHER" id="PTHR21646:SF18">
    <property type="entry name" value="UBIQUITIN CARBOXYL-TERMINAL HYDROLASE 5"/>
    <property type="match status" value="1"/>
</dbReference>
<keyword evidence="12" id="KW-0833">Ubl conjugation pathway</keyword>
<feature type="transmembrane region" description="Helical" evidence="14">
    <location>
        <begin position="77"/>
        <end position="97"/>
    </location>
</feature>
<evidence type="ECO:0000256" key="10">
    <source>
        <dbReference type="ARBA" id="ARBA00023136"/>
    </source>
</evidence>
<evidence type="ECO:0000256" key="4">
    <source>
        <dbReference type="ARBA" id="ARBA00022448"/>
    </source>
</evidence>
<evidence type="ECO:0000256" key="9">
    <source>
        <dbReference type="ARBA" id="ARBA00022989"/>
    </source>
</evidence>
<dbReference type="GO" id="GO:0015031">
    <property type="term" value="P:protein transport"/>
    <property type="evidence" value="ECO:0007669"/>
    <property type="project" value="UniProtKB-KW"/>
</dbReference>
<dbReference type="InterPro" id="IPR001394">
    <property type="entry name" value="Peptidase_C19_UCH"/>
</dbReference>
<feature type="region of interest" description="Disordered" evidence="13">
    <location>
        <begin position="164"/>
        <end position="183"/>
    </location>
</feature>
<evidence type="ECO:0000256" key="13">
    <source>
        <dbReference type="SAM" id="MobiDB-lite"/>
    </source>
</evidence>
<evidence type="ECO:0000256" key="12">
    <source>
        <dbReference type="RuleBase" id="RU366025"/>
    </source>
</evidence>
<dbReference type="PANTHER" id="PTHR21646">
    <property type="entry name" value="UBIQUITIN CARBOXYL-TERMINAL HYDROLASE"/>
    <property type="match status" value="1"/>
</dbReference>
<keyword evidence="12 16" id="KW-0378">Hydrolase</keyword>
<comment type="function">
    <text evidence="12">Recognizes and hydrolyzes the peptide bond at the C-terminal Gly of ubiquitin. Involved in the processing of poly-ubiquitin precursors as well as that of ubiquitinated proteins.</text>
</comment>
<evidence type="ECO:0000256" key="3">
    <source>
        <dbReference type="ARBA" id="ARBA00010120"/>
    </source>
</evidence>
<dbReference type="PROSITE" id="PS50235">
    <property type="entry name" value="USP_3"/>
    <property type="match status" value="1"/>
</dbReference>
<comment type="catalytic activity">
    <reaction evidence="12">
        <text>Thiol-dependent hydrolysis of ester, thioester, amide, peptide and isopeptide bonds formed by the C-terminal Gly of ubiquitin (a 76-residue protein attached to proteins as an intracellular targeting signal).</text>
        <dbReference type="EC" id="3.4.19.12"/>
    </reaction>
</comment>
<evidence type="ECO:0000256" key="1">
    <source>
        <dbReference type="ARBA" id="ARBA00004477"/>
    </source>
</evidence>
<comment type="similarity">
    <text evidence="3">Belongs to the ERD2 family.</text>
</comment>
<feature type="transmembrane region" description="Helical" evidence="14">
    <location>
        <begin position="139"/>
        <end position="159"/>
    </location>
</feature>
<dbReference type="Proteomes" id="UP001055439">
    <property type="component" value="Chromosome 8"/>
</dbReference>
<keyword evidence="10 14" id="KW-0472">Membrane</keyword>